<organism evidence="1 2">
    <name type="scientific">Methyloceanibacter methanicus</name>
    <dbReference type="NCBI Taxonomy" id="1774968"/>
    <lineage>
        <taxon>Bacteria</taxon>
        <taxon>Pseudomonadati</taxon>
        <taxon>Pseudomonadota</taxon>
        <taxon>Alphaproteobacteria</taxon>
        <taxon>Hyphomicrobiales</taxon>
        <taxon>Hyphomicrobiaceae</taxon>
        <taxon>Methyloceanibacter</taxon>
    </lineage>
</organism>
<comment type="caution">
    <text evidence="1">The sequence shown here is derived from an EMBL/GenBank/DDBJ whole genome shotgun (WGS) entry which is preliminary data.</text>
</comment>
<reference evidence="1 2" key="1">
    <citation type="journal article" date="2016" name="Environ. Microbiol.">
        <title>New Methyloceanibacter diversity from North Sea sediments includes methanotroph containing solely the soluble methane monooxygenase.</title>
        <authorList>
            <person name="Vekeman B."/>
            <person name="Kerckhof F.M."/>
            <person name="Cremers G."/>
            <person name="de Vos P."/>
            <person name="Vandamme P."/>
            <person name="Boon N."/>
            <person name="Op den Camp H.J."/>
            <person name="Heylen K."/>
        </authorList>
    </citation>
    <scope>NUCLEOTIDE SEQUENCE [LARGE SCALE GENOMIC DNA]</scope>
    <source>
        <strain evidence="1 2">R-67174</strain>
    </source>
</reference>
<proteinExistence type="predicted"/>
<gene>
    <name evidence="1" type="ORF">AUC68_09635</name>
</gene>
<dbReference type="Proteomes" id="UP000094501">
    <property type="component" value="Unassembled WGS sequence"/>
</dbReference>
<accession>A0A1E3VYM1</accession>
<protein>
    <submittedName>
        <fullName evidence="1">Uncharacterized protein</fullName>
    </submittedName>
</protein>
<sequence length="119" mass="12912">MAGAGLMGTQADAAISLAVALKNYYAEYEIVQQCARQAQLSVEDVETAGAAMAAIEKYYFGRDDGLNKAHLKKQAIADKNDSFKILERSGESGFRPYCQMSMNELLRKAKEVEAPAGAQ</sequence>
<evidence type="ECO:0000313" key="1">
    <source>
        <dbReference type="EMBL" id="ODR98647.1"/>
    </source>
</evidence>
<keyword evidence="2" id="KW-1185">Reference proteome</keyword>
<dbReference type="EMBL" id="LPWG01000013">
    <property type="protein sequence ID" value="ODR98647.1"/>
    <property type="molecule type" value="Genomic_DNA"/>
</dbReference>
<name>A0A1E3VYM1_9HYPH</name>
<evidence type="ECO:0000313" key="2">
    <source>
        <dbReference type="Proteomes" id="UP000094501"/>
    </source>
</evidence>
<dbReference type="AlphaFoldDB" id="A0A1E3VYM1"/>